<dbReference type="Proteomes" id="UP001583193">
    <property type="component" value="Unassembled WGS sequence"/>
</dbReference>
<dbReference type="PANTHER" id="PTHR24305:SF175">
    <property type="entry name" value="CYTOCHROME P450 MONOOXYGENASE PKFB"/>
    <property type="match status" value="1"/>
</dbReference>
<comment type="cofactor">
    <cofactor evidence="1">
        <name>heme</name>
        <dbReference type="ChEBI" id="CHEBI:30413"/>
    </cofactor>
</comment>
<reference evidence="8 9" key="1">
    <citation type="journal article" date="2024" name="IMA Fungus">
        <title>IMA Genome - F19 : A genome assembly and annotation guide to empower mycologists, including annotated draft genome sequences of Ceratocystis pirilliformis, Diaporthe australafricana, Fusarium ophioides, Paecilomyces lecythidis, and Sporothrix stenoceras.</title>
        <authorList>
            <person name="Aylward J."/>
            <person name="Wilson A.M."/>
            <person name="Visagie C.M."/>
            <person name="Spraker J."/>
            <person name="Barnes I."/>
            <person name="Buitendag C."/>
            <person name="Ceriani C."/>
            <person name="Del Mar Angel L."/>
            <person name="du Plessis D."/>
            <person name="Fuchs T."/>
            <person name="Gasser K."/>
            <person name="Kramer D."/>
            <person name="Li W."/>
            <person name="Munsamy K."/>
            <person name="Piso A."/>
            <person name="Price J.L."/>
            <person name="Sonnekus B."/>
            <person name="Thomas C."/>
            <person name="van der Nest A."/>
            <person name="van Dijk A."/>
            <person name="van Heerden A."/>
            <person name="van Vuuren N."/>
            <person name="Yilmaz N."/>
            <person name="Duong T.A."/>
            <person name="van der Merwe N.A."/>
            <person name="Wingfield M.J."/>
            <person name="Wingfield B.D."/>
        </authorList>
    </citation>
    <scope>NUCLEOTIDE SEQUENCE [LARGE SCALE GENOMIC DNA]</scope>
    <source>
        <strain evidence="8 9">CMW 18167</strain>
    </source>
</reference>
<evidence type="ECO:0000256" key="6">
    <source>
        <dbReference type="ARBA" id="ARBA00023033"/>
    </source>
</evidence>
<dbReference type="PRINTS" id="PR00463">
    <property type="entry name" value="EP450I"/>
</dbReference>
<evidence type="ECO:0000256" key="5">
    <source>
        <dbReference type="ARBA" id="ARBA00023004"/>
    </source>
</evidence>
<evidence type="ECO:0000256" key="7">
    <source>
        <dbReference type="RuleBase" id="RU000461"/>
    </source>
</evidence>
<evidence type="ECO:0000256" key="2">
    <source>
        <dbReference type="ARBA" id="ARBA00022617"/>
    </source>
</evidence>
<comment type="similarity">
    <text evidence="7">Belongs to the cytochrome P450 family.</text>
</comment>
<dbReference type="PROSITE" id="PS00086">
    <property type="entry name" value="CYTOCHROME_P450"/>
    <property type="match status" value="1"/>
</dbReference>
<dbReference type="SUPFAM" id="SSF48264">
    <property type="entry name" value="Cytochrome P450"/>
    <property type="match status" value="1"/>
</dbReference>
<dbReference type="Pfam" id="PF00067">
    <property type="entry name" value="p450"/>
    <property type="match status" value="1"/>
</dbReference>
<dbReference type="CDD" id="cd11060">
    <property type="entry name" value="CYP57A1-like"/>
    <property type="match status" value="1"/>
</dbReference>
<evidence type="ECO:0000256" key="4">
    <source>
        <dbReference type="ARBA" id="ARBA00023002"/>
    </source>
</evidence>
<organism evidence="8 9">
    <name type="scientific">Paecilomyces lecythidis</name>
    <dbReference type="NCBI Taxonomy" id="3004212"/>
    <lineage>
        <taxon>Eukaryota</taxon>
        <taxon>Fungi</taxon>
        <taxon>Dikarya</taxon>
        <taxon>Ascomycota</taxon>
        <taxon>Pezizomycotina</taxon>
        <taxon>Eurotiomycetes</taxon>
        <taxon>Eurotiomycetidae</taxon>
        <taxon>Eurotiales</taxon>
        <taxon>Thermoascaceae</taxon>
        <taxon>Paecilomyces</taxon>
    </lineage>
</organism>
<evidence type="ECO:0000256" key="1">
    <source>
        <dbReference type="ARBA" id="ARBA00001971"/>
    </source>
</evidence>
<evidence type="ECO:0000256" key="3">
    <source>
        <dbReference type="ARBA" id="ARBA00022723"/>
    </source>
</evidence>
<dbReference type="PRINTS" id="PR00385">
    <property type="entry name" value="P450"/>
</dbReference>
<accession>A0ABR3Y8E9</accession>
<keyword evidence="2 7" id="KW-0349">Heme</keyword>
<dbReference type="Gene3D" id="1.10.630.10">
    <property type="entry name" value="Cytochrome P450"/>
    <property type="match status" value="1"/>
</dbReference>
<proteinExistence type="inferred from homology"/>
<dbReference type="InterPro" id="IPR036396">
    <property type="entry name" value="Cyt_P450_sf"/>
</dbReference>
<comment type="caution">
    <text evidence="8">The sequence shown here is derived from an EMBL/GenBank/DDBJ whole genome shotgun (WGS) entry which is preliminary data.</text>
</comment>
<keyword evidence="3 7" id="KW-0479">Metal-binding</keyword>
<keyword evidence="5 7" id="KW-0408">Iron</keyword>
<dbReference type="PANTHER" id="PTHR24305">
    <property type="entry name" value="CYTOCHROME P450"/>
    <property type="match status" value="1"/>
</dbReference>
<keyword evidence="6 7" id="KW-0503">Monooxygenase</keyword>
<evidence type="ECO:0008006" key="10">
    <source>
        <dbReference type="Google" id="ProtNLM"/>
    </source>
</evidence>
<sequence>MVSVGDPGEIGNIYSFKKPWPKSDFYRALLLKNSTKPVEGIFATQNEAIHRQLKRPIANVYSMSNLLSFEPYVDTALKVFLEQIEKRFTGNSENATGTGNICELSLWLQMLAFDVMGELTFSHRFGFMESGSDIDGAMNDLWNNSQRTALVTQMPWLENIWTNNPIQRYLRGGGTSPGVRFAMKRIQERRAVDKGELKKEWTVNNRDMLSRFMEVEAKESVPPYALMVWTGSNITAGSDSTAIFLRAFFYHLLHNPDKMEKLLQELDNAAAAGKLADLAGYREVYELPYFNACFNETGRMHPALGLPMERVVPPEGTIICGKFIPEGTVVGMSSWVTHHDKTTFGDDCDVWDPERWLCDPEKRKQMEKSLLTFGHGHRDCIGKNIAFLEIYKIVPTLLRAFEFELIDPSEGGDWKVYNRWFVTQRGWKVRVRKRVLK</sequence>
<dbReference type="InterPro" id="IPR017972">
    <property type="entry name" value="Cyt_P450_CS"/>
</dbReference>
<keyword evidence="9" id="KW-1185">Reference proteome</keyword>
<gene>
    <name evidence="8" type="ORF">Plec18167_002171</name>
</gene>
<name>A0ABR3Y8E9_9EURO</name>
<dbReference type="EMBL" id="JAVDPF010000004">
    <property type="protein sequence ID" value="KAL1884581.1"/>
    <property type="molecule type" value="Genomic_DNA"/>
</dbReference>
<dbReference type="InterPro" id="IPR050121">
    <property type="entry name" value="Cytochrome_P450_monoxygenase"/>
</dbReference>
<protein>
    <recommendedName>
        <fullName evidence="10">Cytochrome P450</fullName>
    </recommendedName>
</protein>
<dbReference type="InterPro" id="IPR002401">
    <property type="entry name" value="Cyt_P450_E_grp-I"/>
</dbReference>
<evidence type="ECO:0000313" key="9">
    <source>
        <dbReference type="Proteomes" id="UP001583193"/>
    </source>
</evidence>
<keyword evidence="4 7" id="KW-0560">Oxidoreductase</keyword>
<evidence type="ECO:0000313" key="8">
    <source>
        <dbReference type="EMBL" id="KAL1884581.1"/>
    </source>
</evidence>
<dbReference type="InterPro" id="IPR001128">
    <property type="entry name" value="Cyt_P450"/>
</dbReference>